<dbReference type="Proteomes" id="UP000283383">
    <property type="component" value="Unassembled WGS sequence"/>
</dbReference>
<dbReference type="STRING" id="62708.A0A420I950"/>
<dbReference type="AlphaFoldDB" id="A0A420I950"/>
<evidence type="ECO:0000313" key="3">
    <source>
        <dbReference type="Proteomes" id="UP000283383"/>
    </source>
</evidence>
<evidence type="ECO:0000259" key="1">
    <source>
        <dbReference type="Pfam" id="PF10551"/>
    </source>
</evidence>
<accession>A0A420I950</accession>
<organism evidence="2 3">
    <name type="scientific">Golovinomyces cichoracearum</name>
    <dbReference type="NCBI Taxonomy" id="62708"/>
    <lineage>
        <taxon>Eukaryota</taxon>
        <taxon>Fungi</taxon>
        <taxon>Dikarya</taxon>
        <taxon>Ascomycota</taxon>
        <taxon>Pezizomycotina</taxon>
        <taxon>Leotiomycetes</taxon>
        <taxon>Erysiphales</taxon>
        <taxon>Erysiphaceae</taxon>
        <taxon>Golovinomyces</taxon>
    </lineage>
</organism>
<feature type="domain" description="MULE transposase" evidence="1">
    <location>
        <begin position="93"/>
        <end position="184"/>
    </location>
</feature>
<feature type="non-terminal residue" evidence="2">
    <location>
        <position position="1"/>
    </location>
</feature>
<dbReference type="Pfam" id="PF10551">
    <property type="entry name" value="MULE"/>
    <property type="match status" value="1"/>
</dbReference>
<gene>
    <name evidence="2" type="ORF">GcM3_109029</name>
</gene>
<reference evidence="2 3" key="1">
    <citation type="journal article" date="2018" name="BMC Genomics">
        <title>Comparative genome analyses reveal sequence features reflecting distinct modes of host-adaptation between dicot and monocot powdery mildew.</title>
        <authorList>
            <person name="Wu Y."/>
            <person name="Ma X."/>
            <person name="Pan Z."/>
            <person name="Kale S.D."/>
            <person name="Song Y."/>
            <person name="King H."/>
            <person name="Zhang Q."/>
            <person name="Presley C."/>
            <person name="Deng X."/>
            <person name="Wei C.I."/>
            <person name="Xiao S."/>
        </authorList>
    </citation>
    <scope>NUCLEOTIDE SEQUENCE [LARGE SCALE GENOMIC DNA]</scope>
    <source>
        <strain evidence="2">UMSG3</strain>
    </source>
</reference>
<dbReference type="PANTHER" id="PTHR47718:SF3">
    <property type="entry name" value="PROTEIN FAR1-RELATED SEQUENCE 5-LIKE"/>
    <property type="match status" value="1"/>
</dbReference>
<proteinExistence type="predicted"/>
<evidence type="ECO:0000313" key="2">
    <source>
        <dbReference type="EMBL" id="RKF66875.1"/>
    </source>
</evidence>
<dbReference type="EMBL" id="MCBQ01010931">
    <property type="protein sequence ID" value="RKF66875.1"/>
    <property type="molecule type" value="Genomic_DNA"/>
</dbReference>
<comment type="caution">
    <text evidence="2">The sequence shown here is derived from an EMBL/GenBank/DDBJ whole genome shotgun (WGS) entry which is preliminary data.</text>
</comment>
<dbReference type="InterPro" id="IPR018289">
    <property type="entry name" value="MULE_transposase_dom"/>
</dbReference>
<keyword evidence="3" id="KW-1185">Reference proteome</keyword>
<dbReference type="PANTHER" id="PTHR47718">
    <property type="entry name" value="OS01G0519700 PROTEIN"/>
    <property type="match status" value="1"/>
</dbReference>
<protein>
    <submittedName>
        <fullName evidence="2">PKS-NRPS hybrid synthetase</fullName>
    </submittedName>
</protein>
<name>A0A420I950_9PEZI</name>
<feature type="non-terminal residue" evidence="2">
    <location>
        <position position="201"/>
    </location>
</feature>
<sequence length="201" mass="22878">KAVNIFVGVKPGQTITYLRQITTNPTQPYDIYNLNASFRRKQRHGLSANDALLRHFKDKRVHFKINATPTNRIRHLFIAYPQSIQLAQTNQDVILVDNTYKTNKFDMPLLHIISITSSGMTLSIGFCFLPSETEEDFIWAFKCFQGLGINPAIIVIDGDQAQKNASEEVFPDTPTLLCVWHVNQCVLAKCKSKVGDEHWLE</sequence>